<protein>
    <submittedName>
        <fullName evidence="1">Uncharacterized protein</fullName>
    </submittedName>
</protein>
<geneLocation type="mitochondrion" evidence="1"/>
<reference evidence="1" key="1">
    <citation type="submission" date="2015-12" db="EMBL/GenBank/DDBJ databases">
        <authorList>
            <person name="Shamseldin A."/>
            <person name="Moawad H."/>
            <person name="Abd El-Rahim W.M."/>
            <person name="Sadowsky M.J."/>
        </authorList>
    </citation>
    <scope>NUCLEOTIDE SEQUENCE</scope>
</reference>
<accession>A0A1S5QMV2</accession>
<keyword evidence="1" id="KW-0496">Mitochondrion</keyword>
<evidence type="ECO:0000313" key="1">
    <source>
        <dbReference type="EMBL" id="AMN87289.1"/>
    </source>
</evidence>
<proteinExistence type="predicted"/>
<dbReference type="AlphaFoldDB" id="A0A1S5QMV2"/>
<organism evidence="1">
    <name type="scientific">Pyropia endiviifolia</name>
    <dbReference type="NCBI Taxonomy" id="1699272"/>
    <lineage>
        <taxon>Eukaryota</taxon>
        <taxon>Rhodophyta</taxon>
        <taxon>Bangiophyceae</taxon>
        <taxon>Bangiales</taxon>
        <taxon>Bangiaceae</taxon>
        <taxon>Pyropia</taxon>
    </lineage>
</organism>
<dbReference type="EMBL" id="KU356193">
    <property type="protein sequence ID" value="AMN87289.1"/>
    <property type="molecule type" value="Genomic_DNA"/>
</dbReference>
<sequence length="171" mass="19993">MRSRILYFKMRMKFYDFLTQFTVKKPHGIPTLFSSEIKIQNLQPNDIKQVCLNLVSIQLVGNNYTLCKNQKDVFRVPCCSKDNHVYFGLENLALLIYKNKLEKISLSQNEWHMYGKNFLSLIEHFTLDLKFLKLLENTSNKHLKITFSCQISNSKASCTTAYFLKSLGFPC</sequence>
<name>A0A1S5QMV2_9RHOD</name>
<gene>
    <name evidence="1" type="primary">orf169</name>
</gene>